<sequence length="256" mass="26630">MNVRCNAFAAGCSLAFAVALQSGCATAPKTTPATPQTAQQTQQQTAAQEEQPQILAGKVVETMNSGGYTYINLESNGKKTWVAVPPMKVEVGQEVKLSPGMEMGKFTSSTLKRTFDSIIFSSGPVGNSAVQMQGNLPKVDPTAKLPAGHPSLGQMQQKQQMPQGHPAIDAKAAAAPAANAGAGISGKVVETMDGGGYTYVNVEKDGKKTWVAIPVTPVTVGSEIELQPGAVISNFSSKTLKRTFDSVVFSGGIVTK</sequence>
<dbReference type="EMBL" id="VZRA01000001">
    <property type="protein sequence ID" value="KAB0671464.1"/>
    <property type="molecule type" value="Genomic_DNA"/>
</dbReference>
<evidence type="ECO:0000256" key="1">
    <source>
        <dbReference type="SAM" id="MobiDB-lite"/>
    </source>
</evidence>
<evidence type="ECO:0000256" key="2">
    <source>
        <dbReference type="SAM" id="SignalP"/>
    </source>
</evidence>
<dbReference type="RefSeq" id="WP_151154922.1">
    <property type="nucleotide sequence ID" value="NZ_VZRA01000001.1"/>
</dbReference>
<feature type="region of interest" description="Disordered" evidence="1">
    <location>
        <begin position="27"/>
        <end position="50"/>
    </location>
</feature>
<organism evidence="3 4">
    <name type="scientific">Oryzomonas sagensis</name>
    <dbReference type="NCBI Taxonomy" id="2603857"/>
    <lineage>
        <taxon>Bacteria</taxon>
        <taxon>Pseudomonadati</taxon>
        <taxon>Thermodesulfobacteriota</taxon>
        <taxon>Desulfuromonadia</taxon>
        <taxon>Geobacterales</taxon>
        <taxon>Geobacteraceae</taxon>
        <taxon>Oryzomonas</taxon>
    </lineage>
</organism>
<gene>
    <name evidence="3" type="ORF">F6V30_02475</name>
</gene>
<reference evidence="3 4" key="1">
    <citation type="journal article" date="2020" name="Microorganisms">
        <title>Description of Three Novel Members in the Family Geobacteraceae, Oryzomonas japonicum gen. nov., sp. nov., Oryzomonas sagensis sp. nov., and Oryzomonas ruber sp. nov.</title>
        <authorList>
            <person name="Xu Z."/>
            <person name="Masuda Y."/>
            <person name="Hayakawa C."/>
            <person name="Ushijima N."/>
            <person name="Kawano K."/>
            <person name="Shiratori Y."/>
            <person name="Senoo K."/>
            <person name="Itoh H."/>
        </authorList>
    </citation>
    <scope>NUCLEOTIDE SEQUENCE [LARGE SCALE GENOMIC DNA]</scope>
    <source>
        <strain evidence="3 4">Red100</strain>
    </source>
</reference>
<feature type="chain" id="PRO_5047046732" description="Lipoprotein" evidence="2">
    <location>
        <begin position="28"/>
        <end position="256"/>
    </location>
</feature>
<accession>A0ABQ6TR09</accession>
<proteinExistence type="predicted"/>
<comment type="caution">
    <text evidence="3">The sequence shown here is derived from an EMBL/GenBank/DDBJ whole genome shotgun (WGS) entry which is preliminary data.</text>
</comment>
<evidence type="ECO:0000313" key="4">
    <source>
        <dbReference type="Proteomes" id="UP000798046"/>
    </source>
</evidence>
<evidence type="ECO:0008006" key="5">
    <source>
        <dbReference type="Google" id="ProtNLM"/>
    </source>
</evidence>
<protein>
    <recommendedName>
        <fullName evidence="5">Lipoprotein</fullName>
    </recommendedName>
</protein>
<name>A0ABQ6TR09_9BACT</name>
<keyword evidence="4" id="KW-1185">Reference proteome</keyword>
<feature type="signal peptide" evidence="2">
    <location>
        <begin position="1"/>
        <end position="27"/>
    </location>
</feature>
<dbReference type="Proteomes" id="UP000798046">
    <property type="component" value="Unassembled WGS sequence"/>
</dbReference>
<keyword evidence="2" id="KW-0732">Signal</keyword>
<evidence type="ECO:0000313" key="3">
    <source>
        <dbReference type="EMBL" id="KAB0671464.1"/>
    </source>
</evidence>